<comment type="similarity">
    <text evidence="2">Belongs to the oxidase-dependent Fe transporter (OFeT) (TC 9.A.10.1) family.</text>
</comment>
<feature type="transmembrane region" description="Helical" evidence="10">
    <location>
        <begin position="556"/>
        <end position="577"/>
    </location>
</feature>
<name>W0V9L6_9BURK</name>
<evidence type="ECO:0000256" key="7">
    <source>
        <dbReference type="ARBA" id="ARBA00023004"/>
    </source>
</evidence>
<feature type="transmembrane region" description="Helical" evidence="10">
    <location>
        <begin position="523"/>
        <end position="544"/>
    </location>
</feature>
<dbReference type="HOGENOM" id="CLU_027143_0_0_4"/>
<sequence length="637" mass="66907">MLLCSILLANPAMAQAVAPEHNARQLWQLIDYVAVDYGGAVANGAVADQGEYAEMLDFTENATRQVSLLPAHASQANIAAAIGALRAAVVRKADAAEVARLAHHANDLLIAAYPIPVAPKILPDLARGAVLYAAQCASCHGALGAGDGPLAASLEPKPIAFTDRERAASRSVMALYQVVSQGVEGTSMTSFAALPDADRWALAFFIGSLSHDDTMRGHGQQLWQKNAALKGNFPDMAALTTLTETAAAAAIGHDDARDVIAYLRTHPGAVDAGKPAGLALSRLRLQESLAALHAGDRAAATKLALSAYLDGFEPIEPMVGARNKGLLVAVEDAMLAYRSAVAKGTPDQVTAQAARLDRLFAQVDAEMSSGQASPMTTYIGALTILLREGVEALLIVIGIIAFLKKAERRDVLRHVHAGWIGALAAGALTWAVATYLVEISGASREVTEGVGSVFAALVLLSVGLWMHQKSSAGRWQAYLTEKLSAAMNRRSAWALFALSFIAVYREVFETVLFYSALAADGNGMALLGGFLSAVALLMVIAWALLRTSARMPIGKFFSYTSVLVAVLAVILIGKGMAGLQEAGWVGVNPVWAPRIDMLGIYPSAETLIAQCIVLAVALSGFGINLFSARKTGKTSTA</sequence>
<dbReference type="InterPro" id="IPR036909">
    <property type="entry name" value="Cyt_c-like_dom_sf"/>
</dbReference>
<dbReference type="KEGG" id="jag:GJA_3419"/>
<keyword evidence="6 10" id="KW-1133">Transmembrane helix</keyword>
<evidence type="ECO:0000256" key="9">
    <source>
        <dbReference type="PROSITE-ProRule" id="PRU00433"/>
    </source>
</evidence>
<dbReference type="PANTHER" id="PTHR31632">
    <property type="entry name" value="IRON TRANSPORTER FTH1"/>
    <property type="match status" value="1"/>
</dbReference>
<dbReference type="Pfam" id="PF00034">
    <property type="entry name" value="Cytochrom_C"/>
    <property type="match status" value="1"/>
</dbReference>
<evidence type="ECO:0000256" key="6">
    <source>
        <dbReference type="ARBA" id="ARBA00022989"/>
    </source>
</evidence>
<evidence type="ECO:0000256" key="3">
    <source>
        <dbReference type="ARBA" id="ARBA00022617"/>
    </source>
</evidence>
<evidence type="ECO:0000256" key="8">
    <source>
        <dbReference type="ARBA" id="ARBA00023136"/>
    </source>
</evidence>
<evidence type="ECO:0000256" key="10">
    <source>
        <dbReference type="SAM" id="Phobius"/>
    </source>
</evidence>
<gene>
    <name evidence="12" type="ORF">GJA_3419</name>
</gene>
<dbReference type="InterPro" id="IPR004923">
    <property type="entry name" value="FTR1/Fip1/EfeU"/>
</dbReference>
<feature type="transmembrane region" description="Helical" evidence="10">
    <location>
        <begin position="607"/>
        <end position="626"/>
    </location>
</feature>
<dbReference type="eggNOG" id="COG2010">
    <property type="taxonomic scope" value="Bacteria"/>
</dbReference>
<keyword evidence="5 9" id="KW-0479">Metal-binding</keyword>
<dbReference type="AlphaFoldDB" id="W0V9L6"/>
<keyword evidence="3 9" id="KW-0349">Heme</keyword>
<dbReference type="Proteomes" id="UP000027604">
    <property type="component" value="Chromosome I"/>
</dbReference>
<dbReference type="Gene3D" id="1.10.760.10">
    <property type="entry name" value="Cytochrome c-like domain"/>
    <property type="match status" value="1"/>
</dbReference>
<protein>
    <submittedName>
        <fullName evidence="12">Cytochrome c family protein</fullName>
    </submittedName>
</protein>
<keyword evidence="7 9" id="KW-0408">Iron</keyword>
<dbReference type="PATRIC" id="fig|1349767.4.peg.26"/>
<dbReference type="eggNOG" id="COG0672">
    <property type="taxonomic scope" value="Bacteria"/>
</dbReference>
<dbReference type="GO" id="GO:0009055">
    <property type="term" value="F:electron transfer activity"/>
    <property type="evidence" value="ECO:0007669"/>
    <property type="project" value="InterPro"/>
</dbReference>
<dbReference type="GO" id="GO:0046872">
    <property type="term" value="F:metal ion binding"/>
    <property type="evidence" value="ECO:0007669"/>
    <property type="project" value="UniProtKB-KW"/>
</dbReference>
<evidence type="ECO:0000256" key="5">
    <source>
        <dbReference type="ARBA" id="ARBA00022723"/>
    </source>
</evidence>
<dbReference type="InterPro" id="IPR009056">
    <property type="entry name" value="Cyt_c-like_dom"/>
</dbReference>
<dbReference type="GO" id="GO:0015093">
    <property type="term" value="F:ferrous iron transmembrane transporter activity"/>
    <property type="evidence" value="ECO:0007669"/>
    <property type="project" value="TreeGrafter"/>
</dbReference>
<evidence type="ECO:0000313" key="12">
    <source>
        <dbReference type="EMBL" id="CDG84038.1"/>
    </source>
</evidence>
<reference evidence="12 13" key="1">
    <citation type="journal article" date="2015" name="Genome Announc.">
        <title>Genome Sequence of Mushroom Soft-Rot Pathogen Janthinobacterium agaricidamnosum.</title>
        <authorList>
            <person name="Graupner K."/>
            <person name="Lackner G."/>
            <person name="Hertweck C."/>
        </authorList>
    </citation>
    <scope>NUCLEOTIDE SEQUENCE [LARGE SCALE GENOMIC DNA]</scope>
    <source>
        <strain evidence="13">NBRC 102515 / DSM 9628</strain>
    </source>
</reference>
<proteinExistence type="inferred from homology"/>
<keyword evidence="8 10" id="KW-0472">Membrane</keyword>
<dbReference type="GO" id="GO:0020037">
    <property type="term" value="F:heme binding"/>
    <property type="evidence" value="ECO:0007669"/>
    <property type="project" value="InterPro"/>
</dbReference>
<dbReference type="GO" id="GO:0033573">
    <property type="term" value="C:high-affinity iron permease complex"/>
    <property type="evidence" value="ECO:0007669"/>
    <property type="project" value="InterPro"/>
</dbReference>
<evidence type="ECO:0000313" key="13">
    <source>
        <dbReference type="Proteomes" id="UP000027604"/>
    </source>
</evidence>
<dbReference type="SUPFAM" id="SSF46626">
    <property type="entry name" value="Cytochrome c"/>
    <property type="match status" value="1"/>
</dbReference>
<organism evidence="12 13">
    <name type="scientific">Janthinobacterium agaricidamnosum NBRC 102515 = DSM 9628</name>
    <dbReference type="NCBI Taxonomy" id="1349767"/>
    <lineage>
        <taxon>Bacteria</taxon>
        <taxon>Pseudomonadati</taxon>
        <taxon>Pseudomonadota</taxon>
        <taxon>Betaproteobacteria</taxon>
        <taxon>Burkholderiales</taxon>
        <taxon>Oxalobacteraceae</taxon>
        <taxon>Janthinobacterium</taxon>
    </lineage>
</organism>
<evidence type="ECO:0000256" key="1">
    <source>
        <dbReference type="ARBA" id="ARBA00004141"/>
    </source>
</evidence>
<feature type="transmembrane region" description="Helical" evidence="10">
    <location>
        <begin position="415"/>
        <end position="437"/>
    </location>
</feature>
<comment type="subcellular location">
    <subcellularLocation>
        <location evidence="1">Membrane</location>
        <topology evidence="1">Multi-pass membrane protein</topology>
    </subcellularLocation>
</comment>
<dbReference type="EMBL" id="HG322949">
    <property type="protein sequence ID" value="CDG84038.1"/>
    <property type="molecule type" value="Genomic_DNA"/>
</dbReference>
<feature type="domain" description="Cytochrome c" evidence="11">
    <location>
        <begin position="123"/>
        <end position="267"/>
    </location>
</feature>
<dbReference type="PANTHER" id="PTHR31632:SF2">
    <property type="entry name" value="PLASMA MEMBRANE IRON PERMEASE"/>
    <property type="match status" value="1"/>
</dbReference>
<accession>W0V9L6</accession>
<dbReference type="PROSITE" id="PS51007">
    <property type="entry name" value="CYTC"/>
    <property type="match status" value="1"/>
</dbReference>
<evidence type="ECO:0000259" key="11">
    <source>
        <dbReference type="PROSITE" id="PS51007"/>
    </source>
</evidence>
<feature type="transmembrane region" description="Helical" evidence="10">
    <location>
        <begin position="492"/>
        <end position="517"/>
    </location>
</feature>
<keyword evidence="4 10" id="KW-0812">Transmembrane</keyword>
<evidence type="ECO:0000256" key="4">
    <source>
        <dbReference type="ARBA" id="ARBA00022692"/>
    </source>
</evidence>
<keyword evidence="13" id="KW-1185">Reference proteome</keyword>
<feature type="transmembrane region" description="Helical" evidence="10">
    <location>
        <begin position="378"/>
        <end position="403"/>
    </location>
</feature>
<dbReference type="STRING" id="1349767.GJA_3419"/>
<dbReference type="Pfam" id="PF03239">
    <property type="entry name" value="FTR1"/>
    <property type="match status" value="1"/>
</dbReference>
<evidence type="ECO:0000256" key="2">
    <source>
        <dbReference type="ARBA" id="ARBA00008333"/>
    </source>
</evidence>
<feature type="transmembrane region" description="Helical" evidence="10">
    <location>
        <begin position="449"/>
        <end position="466"/>
    </location>
</feature>